<dbReference type="KEGG" id="nnu:104610712"/>
<dbReference type="CDD" id="cd20404">
    <property type="entry name" value="Tudor_Agenet_AtEML-like"/>
    <property type="match status" value="1"/>
</dbReference>
<feature type="compositionally biased region" description="Polar residues" evidence="11">
    <location>
        <begin position="444"/>
        <end position="470"/>
    </location>
</feature>
<feature type="compositionally biased region" description="Basic and acidic residues" evidence="11">
    <location>
        <begin position="520"/>
        <end position="533"/>
    </location>
</feature>
<evidence type="ECO:0000256" key="4">
    <source>
        <dbReference type="ARBA" id="ARBA00022737"/>
    </source>
</evidence>
<feature type="compositionally biased region" description="Basic residues" evidence="11">
    <location>
        <begin position="334"/>
        <end position="345"/>
    </location>
</feature>
<keyword evidence="5" id="KW-0227">DNA damage</keyword>
<feature type="region of interest" description="Disordered" evidence="11">
    <location>
        <begin position="724"/>
        <end position="923"/>
    </location>
</feature>
<dbReference type="Proteomes" id="UP000189703">
    <property type="component" value="Unplaced"/>
</dbReference>
<dbReference type="GO" id="GO:0051301">
    <property type="term" value="P:cell division"/>
    <property type="evidence" value="ECO:0007669"/>
    <property type="project" value="UniProtKB-KW"/>
</dbReference>
<dbReference type="PANTHER" id="PTHR12663">
    <property type="entry name" value="ANDROGEN INDUCED INHIBITOR OF PROLIFERATION AS3 / PDS5-RELATED"/>
    <property type="match status" value="1"/>
</dbReference>
<dbReference type="PANTHER" id="PTHR12663:SF3">
    <property type="entry name" value="SISTER CHROMATID COHESION PROTEIN PDS5 HOMOLOG C"/>
    <property type="match status" value="1"/>
</dbReference>
<dbReference type="SUPFAM" id="SSF48371">
    <property type="entry name" value="ARM repeat"/>
    <property type="match status" value="1"/>
</dbReference>
<dbReference type="GO" id="GO:0140670">
    <property type="term" value="F:cohesin unloader activity"/>
    <property type="evidence" value="ECO:0000318"/>
    <property type="project" value="GO_Central"/>
</dbReference>
<keyword evidence="3" id="KW-0132">Cell division</keyword>
<comment type="function">
    <text evidence="10">Cohesin cofactor dispensable during the meiotic division but playing an important role in DNA repair by homologous recombination (HR) probably by helping SMC5/SMC6 complex. Regulator of sister chromatid cohesion in mitosis which may stabilize cohesin complex association with chromatin. May couple sister chromatid cohesion during mitosis to DNA replication. Cohesion ensures that chromosome partitioning is accurate in both meiotic and mitotic cells and plays an important role in DNA repair.</text>
</comment>
<feature type="compositionally biased region" description="Basic residues" evidence="11">
    <location>
        <begin position="914"/>
        <end position="923"/>
    </location>
</feature>
<protein>
    <submittedName>
        <fullName evidence="13 14">Neurofilament heavy polypeptide-like</fullName>
    </submittedName>
</protein>
<evidence type="ECO:0000256" key="3">
    <source>
        <dbReference type="ARBA" id="ARBA00022618"/>
    </source>
</evidence>
<evidence type="ECO:0000256" key="2">
    <source>
        <dbReference type="ARBA" id="ARBA00006254"/>
    </source>
</evidence>
<feature type="compositionally biased region" description="Basic and acidic residues" evidence="11">
    <location>
        <begin position="888"/>
        <end position="913"/>
    </location>
</feature>
<feature type="compositionally biased region" description="Basic and acidic residues" evidence="11">
    <location>
        <begin position="365"/>
        <end position="377"/>
    </location>
</feature>
<dbReference type="InterPro" id="IPR016024">
    <property type="entry name" value="ARM-type_fold"/>
</dbReference>
<dbReference type="GO" id="GO:0005634">
    <property type="term" value="C:nucleus"/>
    <property type="evidence" value="ECO:0000318"/>
    <property type="project" value="GO_Central"/>
</dbReference>
<comment type="subcellular location">
    <subcellularLocation>
        <location evidence="1">Nucleus</location>
    </subcellularLocation>
</comment>
<feature type="region of interest" description="Disordered" evidence="11">
    <location>
        <begin position="256"/>
        <end position="670"/>
    </location>
</feature>
<proteinExistence type="inferred from homology"/>
<evidence type="ECO:0000256" key="11">
    <source>
        <dbReference type="SAM" id="MobiDB-lite"/>
    </source>
</evidence>
<feature type="compositionally biased region" description="Basic and acidic residues" evidence="11">
    <location>
        <begin position="605"/>
        <end position="617"/>
    </location>
</feature>
<evidence type="ECO:0000256" key="5">
    <source>
        <dbReference type="ARBA" id="ARBA00022763"/>
    </source>
</evidence>
<evidence type="ECO:0000256" key="7">
    <source>
        <dbReference type="ARBA" id="ARBA00023204"/>
    </source>
</evidence>
<evidence type="ECO:0000313" key="14">
    <source>
        <dbReference type="RefSeq" id="XP_019055527.1"/>
    </source>
</evidence>
<evidence type="ECO:0000256" key="6">
    <source>
        <dbReference type="ARBA" id="ARBA00022776"/>
    </source>
</evidence>
<keyword evidence="9" id="KW-0131">Cell cycle</keyword>
<evidence type="ECO:0000256" key="9">
    <source>
        <dbReference type="ARBA" id="ARBA00023306"/>
    </source>
</evidence>
<organism evidence="12 14">
    <name type="scientific">Nelumbo nucifera</name>
    <name type="common">Sacred lotus</name>
    <dbReference type="NCBI Taxonomy" id="4432"/>
    <lineage>
        <taxon>Eukaryota</taxon>
        <taxon>Viridiplantae</taxon>
        <taxon>Streptophyta</taxon>
        <taxon>Embryophyta</taxon>
        <taxon>Tracheophyta</taxon>
        <taxon>Spermatophyta</taxon>
        <taxon>Magnoliopsida</taxon>
        <taxon>Proteales</taxon>
        <taxon>Nelumbonaceae</taxon>
        <taxon>Nelumbo</taxon>
    </lineage>
</organism>
<keyword evidence="12" id="KW-1185">Reference proteome</keyword>
<feature type="compositionally biased region" description="Basic and acidic residues" evidence="11">
    <location>
        <begin position="429"/>
        <end position="443"/>
    </location>
</feature>
<name>A0A1U8QAC5_NELNU</name>
<dbReference type="GO" id="GO:0007064">
    <property type="term" value="P:mitotic sister chromatid cohesion"/>
    <property type="evidence" value="ECO:0000318"/>
    <property type="project" value="GO_Central"/>
</dbReference>
<evidence type="ECO:0000256" key="10">
    <source>
        <dbReference type="ARBA" id="ARBA00058864"/>
    </source>
</evidence>
<dbReference type="GeneID" id="104610712"/>
<dbReference type="Pfam" id="PF20168">
    <property type="entry name" value="PDS5"/>
    <property type="match status" value="1"/>
</dbReference>
<feature type="compositionally biased region" description="Basic and acidic residues" evidence="11">
    <location>
        <begin position="778"/>
        <end position="855"/>
    </location>
</feature>
<feature type="compositionally biased region" description="Low complexity" evidence="11">
    <location>
        <begin position="870"/>
        <end position="887"/>
    </location>
</feature>
<accession>A0A1U8QAC5</accession>
<evidence type="ECO:0000256" key="8">
    <source>
        <dbReference type="ARBA" id="ARBA00023242"/>
    </source>
</evidence>
<keyword evidence="7" id="KW-0234">DNA repair</keyword>
<feature type="compositionally biased region" description="Polar residues" evidence="11">
    <location>
        <begin position="314"/>
        <end position="331"/>
    </location>
</feature>
<sequence>MASSEKALEEMLLEAGDKLLKPPSSVNELLLLLDQVENYLSRVEQSPSKSMQAALCPSLKALVAIELLRHSDMDVKVAVASCISEITRITAPDAPYDDDQMKEIFQLIVASFEKLFEMSGRSYSKRVSILETVAKVRSCVVMLDLECDSLILEMFQHFLKAIREDHPENVFSSMETIMSLVLEESEDISPELLSPLLASVKKENQDVLPIARKLGEKVMENCAAKLRPYMMQAVQSMGNSLNDYSKIVTSICQETSDTVEHNDTNASGEQLADESKLSERNVSDEPQQVAKEVSQEVACPGTSDSGMEKAPKSVMSNGTARAVTDDSTAEPQSPKKKLDRCHRVNQSKSSDGAPKAETDGLESQKVVKSETKSDQITKKTRGRKPNTLMAPAEASDPSRTDGEKEAVQMLDREKGHSKETDNVPSEGPSTKDEAVPSGQEKETQVQLSSPTGSQGEVANVASPPSQNLTDGSRSKRGRRGPKKKESTSQEADPGSPSVPKEVLPSDHDEDEAKPSTAAISKKESEATSDSEAKPHRRSGKKASSGNASDKTPAPVDIAKESVRTSDSEAKSQRKSNKKVDEKNAHEDESSGKEQEGKKKQGKGKSVSEKDVVEEASNKKIVSSPRAAAKTSKRDQAQPEETSVTKSKRKRTPGKEEAAETPLSVKGHGENLVGAKIKVWWPIDHQFYKGVIDSFNPVKKKHKVLYDDGDEEILNLRKERWEFIGDKVSDGDQEADLSSPDASEMHQKKKTKTNLDSSTKQARSDASSKRGGGTSASKSKVEARKSGSKSRDDGKVNGKSKEDTPKAVGKSKDGGGKSKDDTPKASSKLKDETQKTAGKSKDDNQKVSTKSKDETPKISSSKSKGETPKTGSKSNANGSSSKGKSGSSKVHESEESSKGKLSDSAKAQENETKSGKKRPRKVNG</sequence>
<dbReference type="GO" id="GO:0000785">
    <property type="term" value="C:chromatin"/>
    <property type="evidence" value="ECO:0000318"/>
    <property type="project" value="GO_Central"/>
</dbReference>
<comment type="similarity">
    <text evidence="2">Belongs to the PDS5 family.</text>
</comment>
<dbReference type="eggNOG" id="KOG1525">
    <property type="taxonomic scope" value="Eukaryota"/>
</dbReference>
<keyword evidence="6" id="KW-0498">Mitosis</keyword>
<dbReference type="AlphaFoldDB" id="A0A1U8QAC5"/>
<feature type="compositionally biased region" description="Basic and acidic residues" evidence="11">
    <location>
        <begin position="396"/>
        <end position="421"/>
    </location>
</feature>
<gene>
    <name evidence="13 14 15" type="primary">LOC104610712</name>
</gene>
<evidence type="ECO:0000313" key="12">
    <source>
        <dbReference type="Proteomes" id="UP000189703"/>
    </source>
</evidence>
<feature type="compositionally biased region" description="Basic and acidic residues" evidence="11">
    <location>
        <begin position="557"/>
        <end position="598"/>
    </location>
</feature>
<dbReference type="Gene3D" id="2.30.30.140">
    <property type="match status" value="1"/>
</dbReference>
<dbReference type="GO" id="GO:0009556">
    <property type="term" value="P:microsporogenesis"/>
    <property type="evidence" value="ECO:0007669"/>
    <property type="project" value="UniProtKB-ARBA"/>
</dbReference>
<dbReference type="SUPFAM" id="SSF63748">
    <property type="entry name" value="Tudor/PWWP/MBT"/>
    <property type="match status" value="1"/>
</dbReference>
<dbReference type="OrthoDB" id="200660at2759"/>
<dbReference type="RefSeq" id="XP_019055528.1">
    <property type="nucleotide sequence ID" value="XM_019199983.1"/>
</dbReference>
<feature type="compositionally biased region" description="Basic and acidic residues" evidence="11">
    <location>
        <begin position="503"/>
        <end position="513"/>
    </location>
</feature>
<keyword evidence="4" id="KW-0677">Repeat</keyword>
<evidence type="ECO:0000256" key="1">
    <source>
        <dbReference type="ARBA" id="ARBA00004123"/>
    </source>
</evidence>
<reference evidence="13 14" key="1">
    <citation type="submission" date="2025-04" db="UniProtKB">
        <authorList>
            <consortium name="RefSeq"/>
        </authorList>
    </citation>
    <scope>IDENTIFICATION</scope>
</reference>
<evidence type="ECO:0000313" key="13">
    <source>
        <dbReference type="RefSeq" id="XP_010275763.1"/>
    </source>
</evidence>
<keyword evidence="8" id="KW-0539">Nucleus</keyword>
<feature type="compositionally biased region" description="Basic and acidic residues" evidence="11">
    <location>
        <begin position="273"/>
        <end position="283"/>
    </location>
</feature>
<dbReference type="GO" id="GO:0035825">
    <property type="term" value="P:homologous recombination"/>
    <property type="evidence" value="ECO:0007669"/>
    <property type="project" value="UniProtKB-ARBA"/>
</dbReference>
<dbReference type="FunFam" id="2.30.30.140:FF:000033">
    <property type="entry name" value="Binding protein"/>
    <property type="match status" value="1"/>
</dbReference>
<dbReference type="STRING" id="4432.A0A1U8QAC5"/>
<dbReference type="GO" id="GO:0006281">
    <property type="term" value="P:DNA repair"/>
    <property type="evidence" value="ECO:0007669"/>
    <property type="project" value="UniProtKB-KW"/>
</dbReference>
<dbReference type="RefSeq" id="XP_019055527.1">
    <property type="nucleotide sequence ID" value="XM_019199982.1"/>
</dbReference>
<dbReference type="InterPro" id="IPR039776">
    <property type="entry name" value="Pds5"/>
</dbReference>
<evidence type="ECO:0000313" key="15">
    <source>
        <dbReference type="RefSeq" id="XP_019055528.1"/>
    </source>
</evidence>
<dbReference type="OMA" id="NDERDDM"/>
<dbReference type="RefSeq" id="XP_010275763.1">
    <property type="nucleotide sequence ID" value="XM_010277461.2"/>
</dbReference>